<evidence type="ECO:0008006" key="4">
    <source>
        <dbReference type="Google" id="ProtNLM"/>
    </source>
</evidence>
<proteinExistence type="predicted"/>
<feature type="region of interest" description="Disordered" evidence="1">
    <location>
        <begin position="27"/>
        <end position="57"/>
    </location>
</feature>
<evidence type="ECO:0000313" key="2">
    <source>
        <dbReference type="EMBL" id="AFD07801.1"/>
    </source>
</evidence>
<dbReference type="PROSITE" id="PS51257">
    <property type="entry name" value="PROKAR_LIPOPROTEIN"/>
    <property type="match status" value="1"/>
</dbReference>
<dbReference type="RefSeq" id="WP_014681028.1">
    <property type="nucleotide sequence ID" value="NC_017770.1"/>
</dbReference>
<dbReference type="EMBL" id="CP003349">
    <property type="protein sequence ID" value="AFD07801.1"/>
    <property type="molecule type" value="Genomic_DNA"/>
</dbReference>
<protein>
    <recommendedName>
        <fullName evidence="4">Lipoprotein</fullName>
    </recommendedName>
</protein>
<dbReference type="OrthoDB" id="770076at2"/>
<dbReference type="HOGENOM" id="CLU_787320_0_0_10"/>
<reference evidence="2" key="1">
    <citation type="submission" date="2012-02" db="EMBL/GenBank/DDBJ databases">
        <title>The complete genome of Solitalea canadensis DSM 3403.</title>
        <authorList>
            <consortium name="US DOE Joint Genome Institute (JGI-PGF)"/>
            <person name="Lucas S."/>
            <person name="Copeland A."/>
            <person name="Lapidus A."/>
            <person name="Glavina del Rio T."/>
            <person name="Dalin E."/>
            <person name="Tice H."/>
            <person name="Bruce D."/>
            <person name="Goodwin L."/>
            <person name="Pitluck S."/>
            <person name="Peters L."/>
            <person name="Ovchinnikova G."/>
            <person name="Lu M."/>
            <person name="Kyrpides N."/>
            <person name="Mavromatis K."/>
            <person name="Ivanova N."/>
            <person name="Brettin T."/>
            <person name="Detter J.C."/>
            <person name="Han C."/>
            <person name="Larimer F."/>
            <person name="Land M."/>
            <person name="Hauser L."/>
            <person name="Markowitz V."/>
            <person name="Cheng J.-F."/>
            <person name="Hugenholtz P."/>
            <person name="Woyke T."/>
            <person name="Wu D."/>
            <person name="Spring S."/>
            <person name="Schroeder M."/>
            <person name="Kopitz M."/>
            <person name="Brambilla E."/>
            <person name="Klenk H.-P."/>
            <person name="Eisen J.A."/>
        </authorList>
    </citation>
    <scope>NUCLEOTIDE SEQUENCE</scope>
    <source>
        <strain evidence="2">DSM 3403</strain>
    </source>
</reference>
<name>H8KS13_SOLCM</name>
<dbReference type="KEGG" id="scn:Solca_2774"/>
<keyword evidence="3" id="KW-1185">Reference proteome</keyword>
<dbReference type="AlphaFoldDB" id="H8KS13"/>
<accession>H8KS13</accession>
<organism evidence="2 3">
    <name type="scientific">Solitalea canadensis (strain ATCC 29591 / DSM 3403 / JCM 21819 / LMG 8368 / NBRC 15130 / NCIMB 12057 / USAM 9D)</name>
    <name type="common">Flexibacter canadensis</name>
    <dbReference type="NCBI Taxonomy" id="929556"/>
    <lineage>
        <taxon>Bacteria</taxon>
        <taxon>Pseudomonadati</taxon>
        <taxon>Bacteroidota</taxon>
        <taxon>Sphingobacteriia</taxon>
        <taxon>Sphingobacteriales</taxon>
        <taxon>Sphingobacteriaceae</taxon>
        <taxon>Solitalea</taxon>
    </lineage>
</organism>
<sequence>MKNAHILLTIVLTFTLFSCKNDKSNAVTQENEESIDKPKTGSAGKQGDKNQNFKRSFSGKINHREDVVVNLTAQDGKVKGFAVVKKSGKRIPLEGEISKEGHLKASALLEKGLKHIVQADIENGEMKGGFIDPKTERVDSINLKETFRSTIPDKGLIWVKDPGPTPEGFIKILWLQNNFEKESNDSVVAITVNSQYVYTCPKEVRAVLGYYSRMAGADYAIAEVEGNSNYSGFKNLLIDALDFGYQGSEKQLNYLQHWFRKEPGLLKQINNGYFVSYGTSWFRQFDSINMMYNGDSITVNYAYFDCDMSKSDRWEIAGTGKFKIEGDMVRLVDQRADTVRLEVQAASSSEIK</sequence>
<dbReference type="Proteomes" id="UP000007590">
    <property type="component" value="Chromosome"/>
</dbReference>
<gene>
    <name evidence="2" type="ordered locus">Solca_2774</name>
</gene>
<evidence type="ECO:0000256" key="1">
    <source>
        <dbReference type="SAM" id="MobiDB-lite"/>
    </source>
</evidence>
<evidence type="ECO:0000313" key="3">
    <source>
        <dbReference type="Proteomes" id="UP000007590"/>
    </source>
</evidence>
<dbReference type="eggNOG" id="ENOG5030CG4">
    <property type="taxonomic scope" value="Bacteria"/>
</dbReference>